<feature type="compositionally biased region" description="Basic and acidic residues" evidence="12">
    <location>
        <begin position="21"/>
        <end position="38"/>
    </location>
</feature>
<feature type="compositionally biased region" description="Basic residues" evidence="12">
    <location>
        <begin position="80"/>
        <end position="100"/>
    </location>
</feature>
<proteinExistence type="predicted"/>
<feature type="region of interest" description="Disordered" evidence="12">
    <location>
        <begin position="1"/>
        <end position="138"/>
    </location>
</feature>
<evidence type="ECO:0000256" key="7">
    <source>
        <dbReference type="ARBA" id="ARBA00023042"/>
    </source>
</evidence>
<evidence type="ECO:0000256" key="3">
    <source>
        <dbReference type="ARBA" id="ARBA00022603"/>
    </source>
</evidence>
<dbReference type="EMBL" id="KV407461">
    <property type="protein sequence ID" value="KZF21020.1"/>
    <property type="molecule type" value="Genomic_DNA"/>
</dbReference>
<evidence type="ECO:0000256" key="4">
    <source>
        <dbReference type="ARBA" id="ARBA00022679"/>
    </source>
</evidence>
<evidence type="ECO:0000256" key="12">
    <source>
        <dbReference type="SAM" id="MobiDB-lite"/>
    </source>
</evidence>
<feature type="region of interest" description="Disordered" evidence="12">
    <location>
        <begin position="400"/>
        <end position="435"/>
    </location>
</feature>
<evidence type="ECO:0000256" key="5">
    <source>
        <dbReference type="ARBA" id="ARBA00022691"/>
    </source>
</evidence>
<keyword evidence="6" id="KW-0694">RNA-binding</keyword>
<dbReference type="PANTHER" id="PTHR12189">
    <property type="entry name" value="MRNA GUANINE-7- METHYLTRANSFERASE"/>
    <property type="match status" value="1"/>
</dbReference>
<dbReference type="STRING" id="1328760.A0A165FIN0"/>
<evidence type="ECO:0000256" key="9">
    <source>
        <dbReference type="ARBA" id="ARBA00033387"/>
    </source>
</evidence>
<feature type="domain" description="MRNA cap 0 methyltransferase" evidence="13">
    <location>
        <begin position="178"/>
        <end position="555"/>
    </location>
</feature>
<dbReference type="InParanoid" id="A0A165FIN0"/>
<dbReference type="AlphaFoldDB" id="A0A165FIN0"/>
<dbReference type="Pfam" id="PF03291">
    <property type="entry name" value="mRNA_G-N7_MeTrfase"/>
    <property type="match status" value="2"/>
</dbReference>
<keyword evidence="4 14" id="KW-0808">Transferase</keyword>
<feature type="compositionally biased region" description="Basic and acidic residues" evidence="12">
    <location>
        <begin position="60"/>
        <end position="79"/>
    </location>
</feature>
<dbReference type="EC" id="2.1.1.56" evidence="2"/>
<accession>A0A165FIN0</accession>
<evidence type="ECO:0000313" key="14">
    <source>
        <dbReference type="EMBL" id="KZF21020.1"/>
    </source>
</evidence>
<evidence type="ECO:0000256" key="1">
    <source>
        <dbReference type="ARBA" id="ARBA00003378"/>
    </source>
</evidence>
<keyword evidence="7" id="KW-0507">mRNA processing</keyword>
<dbReference type="GeneID" id="28901328"/>
<keyword evidence="7" id="KW-0506">mRNA capping</keyword>
<name>A0A165FIN0_XYLHT</name>
<dbReference type="PROSITE" id="PS51562">
    <property type="entry name" value="RNA_CAP0_MT"/>
    <property type="match status" value="1"/>
</dbReference>
<evidence type="ECO:0000256" key="8">
    <source>
        <dbReference type="ARBA" id="ARBA00032772"/>
    </source>
</evidence>
<dbReference type="InterPro" id="IPR029063">
    <property type="entry name" value="SAM-dependent_MTases_sf"/>
</dbReference>
<dbReference type="Gene3D" id="3.40.50.150">
    <property type="entry name" value="Vaccinia Virus protein VP39"/>
    <property type="match status" value="1"/>
</dbReference>
<dbReference type="InterPro" id="IPR039753">
    <property type="entry name" value="RG7MT1"/>
</dbReference>
<evidence type="ECO:0000256" key="10">
    <source>
        <dbReference type="ARBA" id="ARBA00044712"/>
    </source>
</evidence>
<evidence type="ECO:0000256" key="11">
    <source>
        <dbReference type="ARBA" id="ARBA00049739"/>
    </source>
</evidence>
<dbReference type="GO" id="GO:0004482">
    <property type="term" value="F:mRNA 5'-cap (guanine-N7-)-methyltransferase activity"/>
    <property type="evidence" value="ECO:0007669"/>
    <property type="project" value="UniProtKB-EC"/>
</dbReference>
<organism evidence="14 15">
    <name type="scientific">Xylona heveae (strain CBS 132557 / TC161)</name>
    <dbReference type="NCBI Taxonomy" id="1328760"/>
    <lineage>
        <taxon>Eukaryota</taxon>
        <taxon>Fungi</taxon>
        <taxon>Dikarya</taxon>
        <taxon>Ascomycota</taxon>
        <taxon>Pezizomycotina</taxon>
        <taxon>Xylonomycetes</taxon>
        <taxon>Xylonales</taxon>
        <taxon>Xylonaceae</taxon>
        <taxon>Xylona</taxon>
    </lineage>
</organism>
<keyword evidence="3 14" id="KW-0489">Methyltransferase</keyword>
<reference evidence="14 15" key="1">
    <citation type="journal article" date="2016" name="Fungal Biol.">
        <title>The genome of Xylona heveae provides a window into fungal endophytism.</title>
        <authorList>
            <person name="Gazis R."/>
            <person name="Kuo A."/>
            <person name="Riley R."/>
            <person name="LaButti K."/>
            <person name="Lipzen A."/>
            <person name="Lin J."/>
            <person name="Amirebrahimi M."/>
            <person name="Hesse C.N."/>
            <person name="Spatafora J.W."/>
            <person name="Henrissat B."/>
            <person name="Hainaut M."/>
            <person name="Grigoriev I.V."/>
            <person name="Hibbett D.S."/>
        </authorList>
    </citation>
    <scope>NUCLEOTIDE SEQUENCE [LARGE SCALE GENOMIC DNA]</scope>
    <source>
        <strain evidence="14 15">TC161</strain>
    </source>
</reference>
<dbReference type="RefSeq" id="XP_018186575.1">
    <property type="nucleotide sequence ID" value="XM_018336191.1"/>
</dbReference>
<dbReference type="FunCoup" id="A0A165FIN0">
    <property type="interactions" value="1000"/>
</dbReference>
<feature type="compositionally biased region" description="Basic and acidic residues" evidence="12">
    <location>
        <begin position="125"/>
        <end position="138"/>
    </location>
</feature>
<dbReference type="OMA" id="KPFLEVW"/>
<evidence type="ECO:0000259" key="13">
    <source>
        <dbReference type="PROSITE" id="PS51562"/>
    </source>
</evidence>
<gene>
    <name evidence="14" type="ORF">L228DRAFT_284102</name>
</gene>
<evidence type="ECO:0000256" key="6">
    <source>
        <dbReference type="ARBA" id="ARBA00022884"/>
    </source>
</evidence>
<protein>
    <recommendedName>
        <fullName evidence="11">mRNA cap guanine-N(7) methyltransferase</fullName>
        <ecNumber evidence="2">2.1.1.56</ecNumber>
    </recommendedName>
    <alternativeName>
        <fullName evidence="8">mRNA (guanine-N(7))-methyltransferase</fullName>
    </alternativeName>
    <alternativeName>
        <fullName evidence="9">mRNA cap methyltransferase</fullName>
    </alternativeName>
</protein>
<dbReference type="InterPro" id="IPR004971">
    <property type="entry name" value="mRNA_G-N7_MeTrfase_dom"/>
</dbReference>
<dbReference type="GO" id="GO:0003723">
    <property type="term" value="F:RNA binding"/>
    <property type="evidence" value="ECO:0007669"/>
    <property type="project" value="UniProtKB-KW"/>
</dbReference>
<sequence length="555" mass="61424">MYDSARDTFTPSDDAPTGENPQKDEAPAAAPPRKERSSDYASPIPMTTANLPRFARKRQDHGSDSRSPRPSRRSPDPNARKRRRSPTPPSRRSHSPRSARRTPTPPPRSPPRKLKRPGGASRINAAEKEAVRQRQVQREQEKLREAEVAAATRGVHDVVRQHYNAVPERGRDWRKTDSRIKGLRSFNNWVKSTIIQKFSPNEDYTPGGAGNSSWAEGLEGGGMHGDRGIIVLDVGCGKGGDLGKWQQAPQRVDLYVGVDPAEISIEQARERYAQMVSGGGRGGRGGRGGFRGGRPQRVLPAEFFVKDAFGEWLGDIPIIQEVGIDPNSGPAGGAMNARWGGGGFDVVSMMFCMHYAFENEEKARGMLRNVAGCLKKGGRFLGVIPNSDVHSAKAIEYHKRKAKEEPNGSGGGQGASSDGQDGAAEDKPEEGEVEEGLEWGNSIYRVRFPGKTPDDGTFRPPFGWRYSYFMQEAVEEVPEYVVPWEAFRAIADDYNLELQYRKPFLDIWNDEKDDPILGPLSERMGVRGRGRGPLLVSDEEMEAAGFYHAFCFYKV</sequence>
<dbReference type="PANTHER" id="PTHR12189:SF2">
    <property type="entry name" value="MRNA CAP GUANINE-N7 METHYLTRANSFERASE"/>
    <property type="match status" value="1"/>
</dbReference>
<dbReference type="GO" id="GO:0005634">
    <property type="term" value="C:nucleus"/>
    <property type="evidence" value="ECO:0007669"/>
    <property type="project" value="TreeGrafter"/>
</dbReference>
<keyword evidence="15" id="KW-1185">Reference proteome</keyword>
<keyword evidence="5" id="KW-0949">S-adenosyl-L-methionine</keyword>
<dbReference type="SUPFAM" id="SSF53335">
    <property type="entry name" value="S-adenosyl-L-methionine-dependent methyltransferases"/>
    <property type="match status" value="1"/>
</dbReference>
<evidence type="ECO:0000313" key="15">
    <source>
        <dbReference type="Proteomes" id="UP000076632"/>
    </source>
</evidence>
<comment type="catalytic activity">
    <reaction evidence="10">
        <text>a 5'-end (5'-triphosphoguanosine)-ribonucleoside in mRNA + S-adenosyl-L-methionine = a 5'-end (N(7)-methyl 5'-triphosphoguanosine)-ribonucleoside in mRNA + S-adenosyl-L-homocysteine</text>
        <dbReference type="Rhea" id="RHEA:67008"/>
        <dbReference type="Rhea" id="RHEA-COMP:17166"/>
        <dbReference type="Rhea" id="RHEA-COMP:17167"/>
        <dbReference type="ChEBI" id="CHEBI:57856"/>
        <dbReference type="ChEBI" id="CHEBI:59789"/>
        <dbReference type="ChEBI" id="CHEBI:156461"/>
        <dbReference type="ChEBI" id="CHEBI:167617"/>
        <dbReference type="EC" id="2.1.1.56"/>
    </reaction>
</comment>
<comment type="function">
    <text evidence="1">Responsible for methylating the 5'-cap structure of mRNAs.</text>
</comment>
<dbReference type="OrthoDB" id="10248867at2759"/>
<evidence type="ECO:0000256" key="2">
    <source>
        <dbReference type="ARBA" id="ARBA00011926"/>
    </source>
</evidence>
<dbReference type="Proteomes" id="UP000076632">
    <property type="component" value="Unassembled WGS sequence"/>
</dbReference>